<dbReference type="CDD" id="cd23509">
    <property type="entry name" value="Gnk2-like"/>
    <property type="match status" value="2"/>
</dbReference>
<protein>
    <submittedName>
        <fullName evidence="5">Cysteine-rich repeat secretory protein 38-like</fullName>
    </submittedName>
</protein>
<dbReference type="PANTHER" id="PTHR32099">
    <property type="entry name" value="CYSTEINE-RICH REPEAT SECRETORY PROTEIN"/>
    <property type="match status" value="1"/>
</dbReference>
<reference evidence="5 6" key="3">
    <citation type="submission" date="2019-11" db="EMBL/GenBank/DDBJ databases">
        <title>A de novo genome assembly of a pear dwarfing rootstock.</title>
        <authorList>
            <person name="Wang F."/>
            <person name="Wang J."/>
            <person name="Li S."/>
            <person name="Zhang Y."/>
            <person name="Fang M."/>
            <person name="Ma L."/>
            <person name="Zhao Y."/>
            <person name="Jiang S."/>
        </authorList>
    </citation>
    <scope>NUCLEOTIDE SEQUENCE [LARGE SCALE GENOMIC DNA]</scope>
    <source>
        <strain evidence="5">S2</strain>
        <tissue evidence="5">Leaf</tissue>
    </source>
</reference>
<accession>A0A5N5FH41</accession>
<evidence type="ECO:0000313" key="6">
    <source>
        <dbReference type="Proteomes" id="UP000327157"/>
    </source>
</evidence>
<evidence type="ECO:0000256" key="2">
    <source>
        <dbReference type="ARBA" id="ARBA00022737"/>
    </source>
</evidence>
<feature type="domain" description="Gnk2-homologous" evidence="4">
    <location>
        <begin position="144"/>
        <end position="254"/>
    </location>
</feature>
<organism evidence="5 6">
    <name type="scientific">Pyrus ussuriensis x Pyrus communis</name>
    <dbReference type="NCBI Taxonomy" id="2448454"/>
    <lineage>
        <taxon>Eukaryota</taxon>
        <taxon>Viridiplantae</taxon>
        <taxon>Streptophyta</taxon>
        <taxon>Embryophyta</taxon>
        <taxon>Tracheophyta</taxon>
        <taxon>Spermatophyta</taxon>
        <taxon>Magnoliopsida</taxon>
        <taxon>eudicotyledons</taxon>
        <taxon>Gunneridae</taxon>
        <taxon>Pentapetalae</taxon>
        <taxon>rosids</taxon>
        <taxon>fabids</taxon>
        <taxon>Rosales</taxon>
        <taxon>Rosaceae</taxon>
        <taxon>Amygdaloideae</taxon>
        <taxon>Maleae</taxon>
        <taxon>Pyrus</taxon>
    </lineage>
</organism>
<evidence type="ECO:0000313" key="5">
    <source>
        <dbReference type="EMBL" id="KAB2601061.1"/>
    </source>
</evidence>
<keyword evidence="6" id="KW-1185">Reference proteome</keyword>
<evidence type="ECO:0000256" key="1">
    <source>
        <dbReference type="ARBA" id="ARBA00022729"/>
    </source>
</evidence>
<dbReference type="Pfam" id="PF01657">
    <property type="entry name" value="Stress-antifung"/>
    <property type="match status" value="2"/>
</dbReference>
<dbReference type="FunFam" id="3.30.430.20:FF:000003">
    <property type="entry name" value="Cysteine-rich RLK (RECEPTOR-like protein kinase) 10"/>
    <property type="match status" value="1"/>
</dbReference>
<keyword evidence="1 3" id="KW-0732">Signal</keyword>
<dbReference type="OrthoDB" id="4062651at2759"/>
<evidence type="ECO:0000259" key="4">
    <source>
        <dbReference type="PROSITE" id="PS51473"/>
    </source>
</evidence>
<evidence type="ECO:0000256" key="3">
    <source>
        <dbReference type="SAM" id="SignalP"/>
    </source>
</evidence>
<feature type="domain" description="Gnk2-homologous" evidence="4">
    <location>
        <begin position="35"/>
        <end position="138"/>
    </location>
</feature>
<dbReference type="EMBL" id="SMOL01000695">
    <property type="protein sequence ID" value="KAB2601061.1"/>
    <property type="molecule type" value="Genomic_DNA"/>
</dbReference>
<proteinExistence type="predicted"/>
<sequence>MDSSRLLILFIVSILLGLLAPAVAQVNDAVCTYKDDFCRRCSYIGTYEEGGAYQKNLNTLLSSFSSNNKTNSGFYNSSTGQDPYKVNAIALCRGDVSLNDCHTCVNQSSSILFTYCSNQEEAIIWGVFCMVRYSSKLIFGTQEDKPSESVASPFNANDPEEFDLVLNLFLDTLTEKAASGDSLKKFAAGHVIMQGSTTNQPIYALLQCTPHLGKKSCSDCLKGAISKIPECCGGKQGGRVLKPSCNLRFETNLFYNFTADSLVTLPGMGKESSFTNTCPTQVLITSFLVCLLYLLA</sequence>
<keyword evidence="2" id="KW-0677">Repeat</keyword>
<dbReference type="PROSITE" id="PS51473">
    <property type="entry name" value="GNK2"/>
    <property type="match status" value="2"/>
</dbReference>
<dbReference type="PANTHER" id="PTHR32099:SF51">
    <property type="entry name" value="CYSTEINE-RICH RECEPTOR-LIKE PROTEIN KINASE 25 ISOFORM X1"/>
    <property type="match status" value="1"/>
</dbReference>
<dbReference type="InterPro" id="IPR002902">
    <property type="entry name" value="GNK2"/>
</dbReference>
<reference evidence="5 6" key="1">
    <citation type="submission" date="2019-09" db="EMBL/GenBank/DDBJ databases">
        <authorList>
            <person name="Ou C."/>
        </authorList>
    </citation>
    <scope>NUCLEOTIDE SEQUENCE [LARGE SCALE GENOMIC DNA]</scope>
    <source>
        <strain evidence="5">S2</strain>
        <tissue evidence="5">Leaf</tissue>
    </source>
</reference>
<feature type="chain" id="PRO_5024395446" evidence="3">
    <location>
        <begin position="25"/>
        <end position="296"/>
    </location>
</feature>
<dbReference type="AlphaFoldDB" id="A0A5N5FH41"/>
<reference evidence="6" key="2">
    <citation type="submission" date="2019-10" db="EMBL/GenBank/DDBJ databases">
        <title>A de novo genome assembly of a pear dwarfing rootstock.</title>
        <authorList>
            <person name="Wang F."/>
            <person name="Wang J."/>
            <person name="Li S."/>
            <person name="Zhang Y."/>
            <person name="Fang M."/>
            <person name="Ma L."/>
            <person name="Zhao Y."/>
            <person name="Jiang S."/>
        </authorList>
    </citation>
    <scope>NUCLEOTIDE SEQUENCE [LARGE SCALE GENOMIC DNA]</scope>
</reference>
<dbReference type="InterPro" id="IPR038408">
    <property type="entry name" value="GNK2_sf"/>
</dbReference>
<dbReference type="Gene3D" id="3.30.430.20">
    <property type="entry name" value="Gnk2 domain, C-X8-C-X2-C motif"/>
    <property type="match status" value="2"/>
</dbReference>
<name>A0A5N5FH41_9ROSA</name>
<comment type="caution">
    <text evidence="5">The sequence shown here is derived from an EMBL/GenBank/DDBJ whole genome shotgun (WGS) entry which is preliminary data.</text>
</comment>
<dbReference type="FunFam" id="3.30.430.20:FF:000002">
    <property type="entry name" value="Cysteine-rich receptor-like protein kinase 10"/>
    <property type="match status" value="1"/>
</dbReference>
<dbReference type="Proteomes" id="UP000327157">
    <property type="component" value="Chromosome 10"/>
</dbReference>
<feature type="signal peptide" evidence="3">
    <location>
        <begin position="1"/>
        <end position="24"/>
    </location>
</feature>
<gene>
    <name evidence="5" type="ORF">D8674_002066</name>
</gene>